<feature type="compositionally biased region" description="Basic and acidic residues" evidence="1">
    <location>
        <begin position="679"/>
        <end position="689"/>
    </location>
</feature>
<accession>A0ABP0I0G4</accession>
<keyword evidence="3" id="KW-1185">Reference proteome</keyword>
<name>A0ABP0I0G4_9DINO</name>
<evidence type="ECO:0000313" key="2">
    <source>
        <dbReference type="EMBL" id="CAK8995421.1"/>
    </source>
</evidence>
<feature type="compositionally biased region" description="Low complexity" evidence="1">
    <location>
        <begin position="756"/>
        <end position="767"/>
    </location>
</feature>
<dbReference type="InterPro" id="IPR013783">
    <property type="entry name" value="Ig-like_fold"/>
</dbReference>
<dbReference type="Gene3D" id="2.60.40.10">
    <property type="entry name" value="Immunoglobulins"/>
    <property type="match status" value="1"/>
</dbReference>
<dbReference type="InterPro" id="IPR001623">
    <property type="entry name" value="DnaJ_domain"/>
</dbReference>
<evidence type="ECO:0000313" key="3">
    <source>
        <dbReference type="Proteomes" id="UP001642464"/>
    </source>
</evidence>
<feature type="compositionally biased region" description="Polar residues" evidence="1">
    <location>
        <begin position="661"/>
        <end position="678"/>
    </location>
</feature>
<protein>
    <recommendedName>
        <fullName evidence="4">J domain-containing protein</fullName>
    </recommendedName>
</protein>
<feature type="compositionally biased region" description="Low complexity" evidence="1">
    <location>
        <begin position="1004"/>
        <end position="1013"/>
    </location>
</feature>
<feature type="region of interest" description="Disordered" evidence="1">
    <location>
        <begin position="610"/>
        <end position="629"/>
    </location>
</feature>
<dbReference type="Proteomes" id="UP001642464">
    <property type="component" value="Unassembled WGS sequence"/>
</dbReference>
<feature type="region of interest" description="Disordered" evidence="1">
    <location>
        <begin position="642"/>
        <end position="709"/>
    </location>
</feature>
<feature type="compositionally biased region" description="Basic and acidic residues" evidence="1">
    <location>
        <begin position="523"/>
        <end position="538"/>
    </location>
</feature>
<feature type="compositionally biased region" description="Basic and acidic residues" evidence="1">
    <location>
        <begin position="776"/>
        <end position="788"/>
    </location>
</feature>
<evidence type="ECO:0008006" key="4">
    <source>
        <dbReference type="Google" id="ProtNLM"/>
    </source>
</evidence>
<evidence type="ECO:0000256" key="1">
    <source>
        <dbReference type="SAM" id="MobiDB-lite"/>
    </source>
</evidence>
<feature type="region of interest" description="Disordered" evidence="1">
    <location>
        <begin position="520"/>
        <end position="570"/>
    </location>
</feature>
<organism evidence="2 3">
    <name type="scientific">Durusdinium trenchii</name>
    <dbReference type="NCBI Taxonomy" id="1381693"/>
    <lineage>
        <taxon>Eukaryota</taxon>
        <taxon>Sar</taxon>
        <taxon>Alveolata</taxon>
        <taxon>Dinophyceae</taxon>
        <taxon>Suessiales</taxon>
        <taxon>Symbiodiniaceae</taxon>
        <taxon>Durusdinium</taxon>
    </lineage>
</organism>
<reference evidence="2 3" key="1">
    <citation type="submission" date="2024-02" db="EMBL/GenBank/DDBJ databases">
        <authorList>
            <person name="Chen Y."/>
            <person name="Shah S."/>
            <person name="Dougan E. K."/>
            <person name="Thang M."/>
            <person name="Chan C."/>
        </authorList>
    </citation>
    <scope>NUCLEOTIDE SEQUENCE [LARGE SCALE GENOMIC DNA]</scope>
</reference>
<gene>
    <name evidence="2" type="ORF">SCF082_LOCUS4355</name>
</gene>
<dbReference type="SUPFAM" id="SSF46565">
    <property type="entry name" value="Chaperone J-domain"/>
    <property type="match status" value="1"/>
</dbReference>
<dbReference type="InterPro" id="IPR036869">
    <property type="entry name" value="J_dom_sf"/>
</dbReference>
<proteinExistence type="predicted"/>
<feature type="region of interest" description="Disordered" evidence="1">
    <location>
        <begin position="996"/>
        <end position="1019"/>
    </location>
</feature>
<dbReference type="CDD" id="cd06257">
    <property type="entry name" value="DnaJ"/>
    <property type="match status" value="1"/>
</dbReference>
<sequence>MDVHHVMRLADDILRDPLRSKLKGLFTGVSETTFLPRSGERHVCAGDIVQSGDSWLDIAALQFIPGTGFACCHDADHIIKVHLESPAKRSIRLSVGVQVLCAGVLTRQCPGKEIWLEDATISFRPEFVKEMEWTTLHLYAGAFSGWSQAMHWLHDTQEFVLNGQEIFIDVDDMVMQVWSLKNHAAVLSTPIAFDVAWAFGQELLIPQSCCQRYVIEISPTLPFEPEDQVAACLEDGPEWLSFVNSDFFRVVQAVIETLQDDNTTRRTSITIIQQASNQWTSVKCSGCDAQHCIEKCSAIQDYHTSVLAHGRGTIIALLQHEQLANRMPLIVVDIDQDPPLATIIQVKQSATVDCPVWVDEEEKFIQSVNGQSTSQRAALHAGDFISLIDIPQERVTLHYTAENYQPHLRGWNLMMRWYSWGGHHLQIDDISAQFQPDAQVYAALEMAMQCSIEDWRQENITPALGSFAHRLRKRFLLTLARFDHQGRPINICALNVTHPSDHAAAASQSQPIAVIDPVQQRRQRIEAEQSPHNDRADAADAADTKAVSAQSTWTKPQAPHAEPQVPEVGFQKFMDASRRRTLSRSNADAKNADGGCLTRTWIEMAEARRTLGQAEQSDSDSRPGVSHGLCTPEKVAWEAMKRALESSPSPRKCRKMDRESVGSSRSTTDTEASSSVEKPNSRARAEPHPEPSPARQAASCPQDGHVKQMSETVKELKALLRQHSIDFSHCVEKSELQELWRSFSSLQRPSDRARPRLSPSAQPASQQVQEQPRVPARTEAESSRDREAQEEVLRILPLRREAFPSATLWAFAVLGASHDSGSVQRSYRSLMRKLHPDKVKITEGVEKTTALIREAKDLCERSLSNLVVPGPPQSLRYEVLGYEMGRRRYRLCWQPPERNMAAPVSRYLVAALDPAYGKALTITVLEPDYNEELKRFVSVEELNSFVLAEEDLQKMPSLWKQPTAMVQVCAANDAGQSSWSKLEIYIAGAKPSVVRIPSSPGTDSEASSSLASSPGKHFSQDSFNREIQRRSGQDLQQWLQKQLKAHLATWLREQYMPTSGNKKELVERVLDVMGLAAQ</sequence>
<dbReference type="EMBL" id="CAXAMM010002237">
    <property type="protein sequence ID" value="CAK8995421.1"/>
    <property type="molecule type" value="Genomic_DNA"/>
</dbReference>
<feature type="region of interest" description="Disordered" evidence="1">
    <location>
        <begin position="747"/>
        <end position="788"/>
    </location>
</feature>
<comment type="caution">
    <text evidence="2">The sequence shown here is derived from an EMBL/GenBank/DDBJ whole genome shotgun (WGS) entry which is preliminary data.</text>
</comment>